<evidence type="ECO:0000313" key="3">
    <source>
        <dbReference type="Proteomes" id="UP001247805"/>
    </source>
</evidence>
<dbReference type="Gene3D" id="2.60.40.1080">
    <property type="match status" value="1"/>
</dbReference>
<protein>
    <submittedName>
        <fullName evidence="2">Ig-like domain-containing protein</fullName>
    </submittedName>
</protein>
<organism evidence="2 3">
    <name type="scientific">Paraglaciecola aquimarina</name>
    <dbReference type="NCBI Taxonomy" id="1235557"/>
    <lineage>
        <taxon>Bacteria</taxon>
        <taxon>Pseudomonadati</taxon>
        <taxon>Pseudomonadota</taxon>
        <taxon>Gammaproteobacteria</taxon>
        <taxon>Alteromonadales</taxon>
        <taxon>Alteromonadaceae</taxon>
        <taxon>Paraglaciecola</taxon>
    </lineage>
</organism>
<sequence>MVWQSSNPSVLSINKFGEVKALKPGTATISVYSWDDAYPLAANREQTFYRNGLTADKTFTVR</sequence>
<evidence type="ECO:0000259" key="1">
    <source>
        <dbReference type="Pfam" id="PF02368"/>
    </source>
</evidence>
<dbReference type="EMBL" id="JAWDIO010000002">
    <property type="protein sequence ID" value="MDU0355137.1"/>
    <property type="molecule type" value="Genomic_DNA"/>
</dbReference>
<dbReference type="SUPFAM" id="SSF49373">
    <property type="entry name" value="Invasin/intimin cell-adhesion fragments"/>
    <property type="match status" value="1"/>
</dbReference>
<gene>
    <name evidence="2" type="ORF">RS130_15605</name>
</gene>
<dbReference type="Proteomes" id="UP001247805">
    <property type="component" value="Unassembled WGS sequence"/>
</dbReference>
<dbReference type="InterPro" id="IPR008964">
    <property type="entry name" value="Invasin/intimin_cell_adhesion"/>
</dbReference>
<comment type="caution">
    <text evidence="2">The sequence shown here is derived from an EMBL/GenBank/DDBJ whole genome shotgun (WGS) entry which is preliminary data.</text>
</comment>
<proteinExistence type="predicted"/>
<keyword evidence="3" id="KW-1185">Reference proteome</keyword>
<feature type="domain" description="BIG2" evidence="1">
    <location>
        <begin position="2"/>
        <end position="33"/>
    </location>
</feature>
<name>A0ABU3SYZ1_9ALTE</name>
<dbReference type="RefSeq" id="WP_316026691.1">
    <property type="nucleotide sequence ID" value="NZ_JAWDIO010000002.1"/>
</dbReference>
<reference evidence="2 3" key="1">
    <citation type="submission" date="2023-10" db="EMBL/GenBank/DDBJ databases">
        <title>Glaciecola aquimarina strain GGW-M5 nov., isolated from a coastal seawater.</title>
        <authorList>
            <person name="Bayburt H."/>
            <person name="Kim J.M."/>
            <person name="Choi B.J."/>
            <person name="Jeon C.O."/>
        </authorList>
    </citation>
    <scope>NUCLEOTIDE SEQUENCE [LARGE SCALE GENOMIC DNA]</scope>
    <source>
        <strain evidence="2 3">KCTC 32108</strain>
    </source>
</reference>
<evidence type="ECO:0000313" key="2">
    <source>
        <dbReference type="EMBL" id="MDU0355137.1"/>
    </source>
</evidence>
<accession>A0ABU3SYZ1</accession>
<dbReference type="InterPro" id="IPR003343">
    <property type="entry name" value="Big_2"/>
</dbReference>
<dbReference type="Pfam" id="PF02368">
    <property type="entry name" value="Big_2"/>
    <property type="match status" value="1"/>
</dbReference>